<dbReference type="EMBL" id="CAJHJT010000001">
    <property type="protein sequence ID" value="CAD6992520.1"/>
    <property type="molecule type" value="Genomic_DNA"/>
</dbReference>
<dbReference type="Proteomes" id="UP000606786">
    <property type="component" value="Unassembled WGS sequence"/>
</dbReference>
<comment type="caution">
    <text evidence="1">The sequence shown here is derived from an EMBL/GenBank/DDBJ whole genome shotgun (WGS) entry which is preliminary data.</text>
</comment>
<reference evidence="1" key="1">
    <citation type="submission" date="2020-11" db="EMBL/GenBank/DDBJ databases">
        <authorList>
            <person name="Whitehead M."/>
        </authorList>
    </citation>
    <scope>NUCLEOTIDE SEQUENCE</scope>
    <source>
        <strain evidence="1">EGII</strain>
    </source>
</reference>
<sequence length="113" mass="12881">MCASRQRRVLRYDPPLQLGHLYTYVFIQLPIMQSLNCQLHNVQHATVALDVEHMAAKEVAAKESNNKSLLPRQHIRLIWLRLTPGLPTGAKDRSGVIPSDEFKNGELKGLKWI</sequence>
<keyword evidence="2" id="KW-1185">Reference proteome</keyword>
<evidence type="ECO:0000313" key="2">
    <source>
        <dbReference type="Proteomes" id="UP000606786"/>
    </source>
</evidence>
<organism evidence="1 2">
    <name type="scientific">Ceratitis capitata</name>
    <name type="common">Mediterranean fruit fly</name>
    <name type="synonym">Tephritis capitata</name>
    <dbReference type="NCBI Taxonomy" id="7213"/>
    <lineage>
        <taxon>Eukaryota</taxon>
        <taxon>Metazoa</taxon>
        <taxon>Ecdysozoa</taxon>
        <taxon>Arthropoda</taxon>
        <taxon>Hexapoda</taxon>
        <taxon>Insecta</taxon>
        <taxon>Pterygota</taxon>
        <taxon>Neoptera</taxon>
        <taxon>Endopterygota</taxon>
        <taxon>Diptera</taxon>
        <taxon>Brachycera</taxon>
        <taxon>Muscomorpha</taxon>
        <taxon>Tephritoidea</taxon>
        <taxon>Tephritidae</taxon>
        <taxon>Ceratitis</taxon>
        <taxon>Ceratitis</taxon>
    </lineage>
</organism>
<protein>
    <submittedName>
        <fullName evidence="1">(Mediterranean fruit fly) hypothetical protein</fullName>
    </submittedName>
</protein>
<gene>
    <name evidence="1" type="ORF">CCAP1982_LOCUS1369</name>
</gene>
<name>A0A811U2C0_CERCA</name>
<evidence type="ECO:0000313" key="1">
    <source>
        <dbReference type="EMBL" id="CAD6992520.1"/>
    </source>
</evidence>
<proteinExistence type="predicted"/>
<accession>A0A811U2C0</accession>
<dbReference type="AlphaFoldDB" id="A0A811U2C0"/>